<evidence type="ECO:0000259" key="3">
    <source>
        <dbReference type="Pfam" id="PF04836"/>
    </source>
</evidence>
<feature type="compositionally biased region" description="Gly residues" evidence="2">
    <location>
        <begin position="10"/>
        <end position="19"/>
    </location>
</feature>
<evidence type="ECO:0000313" key="5">
    <source>
        <dbReference type="Proteomes" id="UP001318040"/>
    </source>
</evidence>
<keyword evidence="5" id="KW-1185">Reference proteome</keyword>
<protein>
    <submittedName>
        <fullName evidence="6">Interferon-related developmental regulator 1-like</fullName>
    </submittedName>
</protein>
<dbReference type="InterPro" id="IPR006921">
    <property type="entry name" value="Interferon-rel_develop_reg_C"/>
</dbReference>
<organism evidence="5 6">
    <name type="scientific">Petromyzon marinus</name>
    <name type="common">Sea lamprey</name>
    <dbReference type="NCBI Taxonomy" id="7757"/>
    <lineage>
        <taxon>Eukaryota</taxon>
        <taxon>Metazoa</taxon>
        <taxon>Chordata</taxon>
        <taxon>Craniata</taxon>
        <taxon>Vertebrata</taxon>
        <taxon>Cyclostomata</taxon>
        <taxon>Hyperoartia</taxon>
        <taxon>Petromyzontiformes</taxon>
        <taxon>Petromyzontidae</taxon>
        <taxon>Petromyzon</taxon>
    </lineage>
</organism>
<dbReference type="AlphaFoldDB" id="A0AAJ7X3W1"/>
<feature type="region of interest" description="Disordered" evidence="2">
    <location>
        <begin position="36"/>
        <end position="64"/>
    </location>
</feature>
<dbReference type="InterPro" id="IPR007701">
    <property type="entry name" value="Interferon-rel_develop_reg_N"/>
</dbReference>
<dbReference type="InterPro" id="IPR016024">
    <property type="entry name" value="ARM-type_fold"/>
</dbReference>
<feature type="region of interest" description="Disordered" evidence="2">
    <location>
        <begin position="1"/>
        <end position="22"/>
    </location>
</feature>
<feature type="domain" description="Interferon-related developmental regulator C-terminal" evidence="3">
    <location>
        <begin position="375"/>
        <end position="428"/>
    </location>
</feature>
<proteinExistence type="inferred from homology"/>
<dbReference type="SUPFAM" id="SSF48371">
    <property type="entry name" value="ARM repeat"/>
    <property type="match status" value="1"/>
</dbReference>
<reference evidence="6" key="1">
    <citation type="submission" date="2025-08" db="UniProtKB">
        <authorList>
            <consortium name="RefSeq"/>
        </authorList>
    </citation>
    <scope>IDENTIFICATION</scope>
    <source>
        <tissue evidence="6">Sperm</tissue>
    </source>
</reference>
<gene>
    <name evidence="6" type="primary">LOC116947451</name>
</gene>
<dbReference type="Proteomes" id="UP001318040">
    <property type="component" value="Chromosome 30"/>
</dbReference>
<accession>A0AAJ7X3W1</accession>
<dbReference type="PANTHER" id="PTHR12354">
    <property type="entry name" value="INTERFERON-RELATED DEVELOPMENTAL REGULATOR"/>
    <property type="match status" value="1"/>
</dbReference>
<dbReference type="InterPro" id="IPR011989">
    <property type="entry name" value="ARM-like"/>
</dbReference>
<dbReference type="KEGG" id="pmrn:116947451"/>
<dbReference type="Gene3D" id="1.25.10.10">
    <property type="entry name" value="Leucine-rich Repeat Variant"/>
    <property type="match status" value="1"/>
</dbReference>
<sequence length="431" mass="46910">MPRCKKRSGTKGGGGGGARYGVESVCSEDDCASEARSHCSSASEVTNATEDVGGEATDEHANQEDVEDKLKDFIESTLDKSVKIRLAALEGLRSALSRKNLYDFLTERRVTLTDSLERCLKKGKGEEQALAAVVATLLVVQLGANSEGEECFRTLQPVLTSILVNASASVHSRQSCATALAMCCYISDGMEELVATMKCLEAVFSAAYPSAGSPAPAPSPALQALRCAALLGWALLLTICPASRDIIASHLPKLPALLSSDNVNMRIAAGEAIALLFELAHEADADFQYVGVEELCDKLKDLATDGNKSRAKTDRRKQRAIFRDVLKAVEEGEAPSETIRFGPECIYVDSWLRKRTYDAFKDALGSGVRLHLQENELLRDIFELGPPLLLDPSMLKTTKISRFERHMFNSATFKARTKARSKMRDKRADVV</sequence>
<feature type="domain" description="Interferon-related developmental regulator N-terminal" evidence="4">
    <location>
        <begin position="37"/>
        <end position="330"/>
    </location>
</feature>
<evidence type="ECO:0000256" key="2">
    <source>
        <dbReference type="SAM" id="MobiDB-lite"/>
    </source>
</evidence>
<dbReference type="PANTHER" id="PTHR12354:SF1">
    <property type="entry name" value="INTERFERON-RELATED DEVELOPMENTAL REGULATOR 1"/>
    <property type="match status" value="1"/>
</dbReference>
<dbReference type="Pfam" id="PF04836">
    <property type="entry name" value="IFRD_C"/>
    <property type="match status" value="1"/>
</dbReference>
<evidence type="ECO:0000313" key="6">
    <source>
        <dbReference type="RefSeq" id="XP_032819098.1"/>
    </source>
</evidence>
<name>A0AAJ7X3W1_PETMA</name>
<comment type="similarity">
    <text evidence="1">Belongs to the IFRD family.</text>
</comment>
<dbReference type="Pfam" id="PF05004">
    <property type="entry name" value="IFRD"/>
    <property type="match status" value="1"/>
</dbReference>
<dbReference type="GeneID" id="116947451"/>
<evidence type="ECO:0000256" key="1">
    <source>
        <dbReference type="ARBA" id="ARBA00008828"/>
    </source>
</evidence>
<dbReference type="RefSeq" id="XP_032819098.1">
    <property type="nucleotide sequence ID" value="XM_032963207.1"/>
</dbReference>
<feature type="compositionally biased region" description="Polar residues" evidence="2">
    <location>
        <begin position="38"/>
        <end position="49"/>
    </location>
</feature>
<evidence type="ECO:0000259" key="4">
    <source>
        <dbReference type="Pfam" id="PF05004"/>
    </source>
</evidence>
<dbReference type="InterPro" id="IPR039777">
    <property type="entry name" value="IFRD"/>
</dbReference>